<name>A0A8J6NFM3_9BACT</name>
<sequence length="98" mass="11379">MKDIINVISGEILDEDIIVSVKELCRMCKINHEIVIEMIEEGIIAPKRNEKIHWQFQGVEIKRIQIALRLKRDLHINTPGVALVLDLLDEIENLRSQK</sequence>
<organism evidence="1 2">
    <name type="scientific">Candidatus Desulfobia pelagia</name>
    <dbReference type="NCBI Taxonomy" id="2841692"/>
    <lineage>
        <taxon>Bacteria</taxon>
        <taxon>Pseudomonadati</taxon>
        <taxon>Thermodesulfobacteriota</taxon>
        <taxon>Desulfobulbia</taxon>
        <taxon>Desulfobulbales</taxon>
        <taxon>Desulfobulbaceae</taxon>
        <taxon>Candidatus Desulfobia</taxon>
    </lineage>
</organism>
<accession>A0A8J6NFM3</accession>
<gene>
    <name evidence="1" type="ORF">H8E41_11035</name>
</gene>
<proteinExistence type="predicted"/>
<dbReference type="Gene3D" id="1.10.1660.10">
    <property type="match status" value="1"/>
</dbReference>
<reference evidence="1 2" key="1">
    <citation type="submission" date="2020-08" db="EMBL/GenBank/DDBJ databases">
        <title>Bridging the membrane lipid divide: bacteria of the FCB group superphylum have the potential to synthesize archaeal ether lipids.</title>
        <authorList>
            <person name="Villanueva L."/>
            <person name="Von Meijenfeldt F.A.B."/>
            <person name="Westbye A.B."/>
            <person name="Yadav S."/>
            <person name="Hopmans E.C."/>
            <person name="Dutilh B.E."/>
            <person name="Sinninghe Damste J.S."/>
        </authorList>
    </citation>
    <scope>NUCLEOTIDE SEQUENCE [LARGE SCALE GENOMIC DNA]</scope>
    <source>
        <strain evidence="1">NIOZ-UU47</strain>
    </source>
</reference>
<evidence type="ECO:0000313" key="2">
    <source>
        <dbReference type="Proteomes" id="UP000614424"/>
    </source>
</evidence>
<protein>
    <submittedName>
        <fullName evidence="1">MerR family transcriptional regulator</fullName>
    </submittedName>
</protein>
<comment type="caution">
    <text evidence="1">The sequence shown here is derived from an EMBL/GenBank/DDBJ whole genome shotgun (WGS) entry which is preliminary data.</text>
</comment>
<evidence type="ECO:0000313" key="1">
    <source>
        <dbReference type="EMBL" id="MBC8318430.1"/>
    </source>
</evidence>
<dbReference type="Pfam" id="PF13591">
    <property type="entry name" value="MerR_2"/>
    <property type="match status" value="1"/>
</dbReference>
<dbReference type="EMBL" id="JACNJZ010000159">
    <property type="protein sequence ID" value="MBC8318430.1"/>
    <property type="molecule type" value="Genomic_DNA"/>
</dbReference>
<dbReference type="Proteomes" id="UP000614424">
    <property type="component" value="Unassembled WGS sequence"/>
</dbReference>
<dbReference type="AlphaFoldDB" id="A0A8J6NFM3"/>